<dbReference type="STRING" id="1160509.A0A3N4HEV4"/>
<dbReference type="EMBL" id="ML119877">
    <property type="protein sequence ID" value="RPA72137.1"/>
    <property type="molecule type" value="Genomic_DNA"/>
</dbReference>
<name>A0A3N4HEV4_ASCIM</name>
<gene>
    <name evidence="1" type="ORF">BJ508DRAFT_198468</name>
</gene>
<dbReference type="InterPro" id="IPR041078">
    <property type="entry name" value="Plavaka"/>
</dbReference>
<keyword evidence="2" id="KW-1185">Reference proteome</keyword>
<reference evidence="1 2" key="1">
    <citation type="journal article" date="2018" name="Nat. Ecol. Evol.">
        <title>Pezizomycetes genomes reveal the molecular basis of ectomycorrhizal truffle lifestyle.</title>
        <authorList>
            <person name="Murat C."/>
            <person name="Payen T."/>
            <person name="Noel B."/>
            <person name="Kuo A."/>
            <person name="Morin E."/>
            <person name="Chen J."/>
            <person name="Kohler A."/>
            <person name="Krizsan K."/>
            <person name="Balestrini R."/>
            <person name="Da Silva C."/>
            <person name="Montanini B."/>
            <person name="Hainaut M."/>
            <person name="Levati E."/>
            <person name="Barry K.W."/>
            <person name="Belfiori B."/>
            <person name="Cichocki N."/>
            <person name="Clum A."/>
            <person name="Dockter R.B."/>
            <person name="Fauchery L."/>
            <person name="Guy J."/>
            <person name="Iotti M."/>
            <person name="Le Tacon F."/>
            <person name="Lindquist E.A."/>
            <person name="Lipzen A."/>
            <person name="Malagnac F."/>
            <person name="Mello A."/>
            <person name="Molinier V."/>
            <person name="Miyauchi S."/>
            <person name="Poulain J."/>
            <person name="Riccioni C."/>
            <person name="Rubini A."/>
            <person name="Sitrit Y."/>
            <person name="Splivallo R."/>
            <person name="Traeger S."/>
            <person name="Wang M."/>
            <person name="Zifcakova L."/>
            <person name="Wipf D."/>
            <person name="Zambonelli A."/>
            <person name="Paolocci F."/>
            <person name="Nowrousian M."/>
            <person name="Ottonello S."/>
            <person name="Baldrian P."/>
            <person name="Spatafora J.W."/>
            <person name="Henrissat B."/>
            <person name="Nagy L.G."/>
            <person name="Aury J.M."/>
            <person name="Wincker P."/>
            <person name="Grigoriev I.V."/>
            <person name="Bonfante P."/>
            <person name="Martin F.M."/>
        </authorList>
    </citation>
    <scope>NUCLEOTIDE SEQUENCE [LARGE SCALE GENOMIC DNA]</scope>
    <source>
        <strain evidence="1 2">RN42</strain>
    </source>
</reference>
<feature type="non-terminal residue" evidence="1">
    <location>
        <position position="1"/>
    </location>
</feature>
<organism evidence="1 2">
    <name type="scientific">Ascobolus immersus RN42</name>
    <dbReference type="NCBI Taxonomy" id="1160509"/>
    <lineage>
        <taxon>Eukaryota</taxon>
        <taxon>Fungi</taxon>
        <taxon>Dikarya</taxon>
        <taxon>Ascomycota</taxon>
        <taxon>Pezizomycotina</taxon>
        <taxon>Pezizomycetes</taxon>
        <taxon>Pezizales</taxon>
        <taxon>Ascobolaceae</taxon>
        <taxon>Ascobolus</taxon>
    </lineage>
</organism>
<dbReference type="Proteomes" id="UP000275078">
    <property type="component" value="Unassembled WGS sequence"/>
</dbReference>
<dbReference type="OrthoDB" id="5322288at2759"/>
<proteinExistence type="predicted"/>
<feature type="non-terminal residue" evidence="1">
    <location>
        <position position="170"/>
    </location>
</feature>
<sequence>LHTADWWWEKQETIAIGGTLIPILFASDATQLSTHAGDHDCWPIYMSIGNLPSSFRSKPSTNSWILVAVLPIAPKKDDQLELDAYGKPRSAFTKAEKEKYSAYKDDVLHQVLEIVLEPLRKEMEKGMVLNCGDGSVRIGFPKVAGWIADYQEYSKLYQISKDGCALCEVS</sequence>
<dbReference type="AlphaFoldDB" id="A0A3N4HEV4"/>
<evidence type="ECO:0000313" key="2">
    <source>
        <dbReference type="Proteomes" id="UP000275078"/>
    </source>
</evidence>
<dbReference type="Pfam" id="PF18759">
    <property type="entry name" value="Plavaka"/>
    <property type="match status" value="1"/>
</dbReference>
<accession>A0A3N4HEV4</accession>
<protein>
    <submittedName>
        <fullName evidence="1">Uncharacterized protein</fullName>
    </submittedName>
</protein>
<evidence type="ECO:0000313" key="1">
    <source>
        <dbReference type="EMBL" id="RPA72137.1"/>
    </source>
</evidence>